<dbReference type="Proteomes" id="UP001551011">
    <property type="component" value="Unassembled WGS sequence"/>
</dbReference>
<dbReference type="Pfam" id="PF19760">
    <property type="entry name" value="DUF6247"/>
    <property type="match status" value="1"/>
</dbReference>
<dbReference type="RefSeq" id="WP_051818803.1">
    <property type="nucleotide sequence ID" value="NZ_JBEXDP010000161.1"/>
</dbReference>
<protein>
    <submittedName>
        <fullName evidence="1">DUF6247 family protein</fullName>
    </submittedName>
</protein>
<evidence type="ECO:0000313" key="2">
    <source>
        <dbReference type="Proteomes" id="UP001551011"/>
    </source>
</evidence>
<proteinExistence type="predicted"/>
<keyword evidence="2" id="KW-1185">Reference proteome</keyword>
<dbReference type="InterPro" id="IPR046214">
    <property type="entry name" value="DUF6247"/>
</dbReference>
<gene>
    <name evidence="1" type="ORF">AB0H04_45510</name>
</gene>
<sequence>MPAFERDWAKALEDSRHTYSLTPLHEALHAWHLRIAAAPAVDAYTDSGRDETGFLVSPPYARRGVLGTDMW</sequence>
<organism evidence="1 2">
    <name type="scientific">Streptomyces flaveolus</name>
    <dbReference type="NCBI Taxonomy" id="67297"/>
    <lineage>
        <taxon>Bacteria</taxon>
        <taxon>Bacillati</taxon>
        <taxon>Actinomycetota</taxon>
        <taxon>Actinomycetes</taxon>
        <taxon>Kitasatosporales</taxon>
        <taxon>Streptomycetaceae</taxon>
        <taxon>Streptomyces</taxon>
    </lineage>
</organism>
<reference evidence="1 2" key="1">
    <citation type="submission" date="2024-06" db="EMBL/GenBank/DDBJ databases">
        <title>The Natural Products Discovery Center: Release of the First 8490 Sequenced Strains for Exploring Actinobacteria Biosynthetic Diversity.</title>
        <authorList>
            <person name="Kalkreuter E."/>
            <person name="Kautsar S.A."/>
            <person name="Yang D."/>
            <person name="Bader C.D."/>
            <person name="Teijaro C.N."/>
            <person name="Fluegel L."/>
            <person name="Davis C.M."/>
            <person name="Simpson J.R."/>
            <person name="Lauterbach L."/>
            <person name="Steele A.D."/>
            <person name="Gui C."/>
            <person name="Meng S."/>
            <person name="Li G."/>
            <person name="Viehrig K."/>
            <person name="Ye F."/>
            <person name="Su P."/>
            <person name="Kiefer A.F."/>
            <person name="Nichols A."/>
            <person name="Cepeda A.J."/>
            <person name="Yan W."/>
            <person name="Fan B."/>
            <person name="Jiang Y."/>
            <person name="Adhikari A."/>
            <person name="Zheng C.-J."/>
            <person name="Schuster L."/>
            <person name="Cowan T.M."/>
            <person name="Smanski M.J."/>
            <person name="Chevrette M.G."/>
            <person name="De Carvalho L.P.S."/>
            <person name="Shen B."/>
        </authorList>
    </citation>
    <scope>NUCLEOTIDE SEQUENCE [LARGE SCALE GENOMIC DNA]</scope>
    <source>
        <strain evidence="1 2">NPDC020594</strain>
    </source>
</reference>
<accession>A0ABV3APT2</accession>
<evidence type="ECO:0000313" key="1">
    <source>
        <dbReference type="EMBL" id="MEU5713966.1"/>
    </source>
</evidence>
<dbReference type="EMBL" id="JBFAEG010000065">
    <property type="protein sequence ID" value="MEU5713966.1"/>
    <property type="molecule type" value="Genomic_DNA"/>
</dbReference>
<comment type="caution">
    <text evidence="1">The sequence shown here is derived from an EMBL/GenBank/DDBJ whole genome shotgun (WGS) entry which is preliminary data.</text>
</comment>
<name>A0ABV3APT2_9ACTN</name>